<dbReference type="AlphaFoldDB" id="A0A152A8T7"/>
<proteinExistence type="predicted"/>
<gene>
    <name evidence="1" type="ORF">DLAC_01318</name>
</gene>
<evidence type="ECO:0000313" key="2">
    <source>
        <dbReference type="Proteomes" id="UP000076078"/>
    </source>
</evidence>
<protein>
    <submittedName>
        <fullName evidence="1">Uncharacterized protein</fullName>
    </submittedName>
</protein>
<evidence type="ECO:0000313" key="1">
    <source>
        <dbReference type="EMBL" id="KYR02477.1"/>
    </source>
</evidence>
<dbReference type="Proteomes" id="UP000076078">
    <property type="component" value="Unassembled WGS sequence"/>
</dbReference>
<organism evidence="1 2">
    <name type="scientific">Tieghemostelium lacteum</name>
    <name type="common">Slime mold</name>
    <name type="synonym">Dictyostelium lacteum</name>
    <dbReference type="NCBI Taxonomy" id="361077"/>
    <lineage>
        <taxon>Eukaryota</taxon>
        <taxon>Amoebozoa</taxon>
        <taxon>Evosea</taxon>
        <taxon>Eumycetozoa</taxon>
        <taxon>Dictyostelia</taxon>
        <taxon>Dictyosteliales</taxon>
        <taxon>Raperosteliaceae</taxon>
        <taxon>Tieghemostelium</taxon>
    </lineage>
</organism>
<comment type="caution">
    <text evidence="1">The sequence shown here is derived from an EMBL/GenBank/DDBJ whole genome shotgun (WGS) entry which is preliminary data.</text>
</comment>
<keyword evidence="2" id="KW-1185">Reference proteome</keyword>
<accession>A0A152A8T7</accession>
<dbReference type="EMBL" id="LODT01000004">
    <property type="protein sequence ID" value="KYR02477.1"/>
    <property type="molecule type" value="Genomic_DNA"/>
</dbReference>
<dbReference type="InParanoid" id="A0A152A8T7"/>
<name>A0A152A8T7_TIELA</name>
<reference evidence="1 2" key="1">
    <citation type="submission" date="2015-12" db="EMBL/GenBank/DDBJ databases">
        <title>Dictyostelia acquired genes for synthesis and detection of signals that induce cell-type specialization by lateral gene transfer from prokaryotes.</title>
        <authorList>
            <person name="Gloeckner G."/>
            <person name="Schaap P."/>
        </authorList>
    </citation>
    <scope>NUCLEOTIDE SEQUENCE [LARGE SCALE GENOMIC DNA]</scope>
    <source>
        <strain evidence="1 2">TK</strain>
    </source>
</reference>
<sequence>MENKENKSVTGLYMTNIDFRFILHSKVLWGYVKKFIGVDRSVPERYINSLLWIAKNCHWSLLEYKLKRDEELGDISGFSFKDLFAWFYANNGDLDTIKLLFKRYEIEFTRSDLMYNQPYTYWKKEKFQELKPKLYQLFQFIHNYILPETIFNFLSGLSVTEDKEMVDRIIGDYLKIGRTMLPFKLTTKGKSEIHKYINERYEKNFYVYASTADKTIYRDFSGYIKEGFNQSIASADLGLVQYYIDRHWDIVKGMVTVKTILMTTTSDLFEKCISIYRKANEISSDVDDIDLVSKNCNVNDIKEGLKTFYDIWGFEKKKEILRRVLSALSDREKKLVLSWCSVANIYCRISALKEVYHAVGEKFKLKRSMFPRLTLEELKEFYGTPMYPKRCGIKRYINIGIVDMLQFIISEKLKTNKYIETDPLKIRSYIVLACKHRDSEATSCVFDALPPNLDFSFLLKQMKFSKVQYLLDYGYKTEKDFIDGDNLDQYPKHILIEAAKYANLSVFKLIFNSGLGLKGKEIALDISPKTKIIEFLLENDVKPTSTNTFIFNCLVSCDPWKYDLLKRYYKQETKAYILGNGSVFRGFGLKLHSYHSKSFLPLWKLYVEFGRLPNEDDIRYTIINKDYQGYLYLTNDPSGPKLKCKQPVSTLIGLFFSNRWSYSYSQVEYDSNYMAKLLLKPYENNIPNDSFLDGVLLELTNSYPLTSYLIAKFKPVIIHFFNDKKISQLLYSKMQTGHDYRIVEILITAIFGDQWKTNQKALSMIFNTTSSDNGDLEIVLRIYSQIPPSMKFNLANRNMYSQSYTYYYTE</sequence>